<accession>B0N1J3</accession>
<dbReference type="Proteomes" id="UP000005798">
    <property type="component" value="Unassembled WGS sequence"/>
</dbReference>
<comment type="caution">
    <text evidence="1">The sequence shown here is derived from an EMBL/GenBank/DDBJ whole genome shotgun (WGS) entry which is preliminary data.</text>
</comment>
<protein>
    <recommendedName>
        <fullName evidence="3">GNAT family N-acetyltransferase</fullName>
    </recommendedName>
</protein>
<proteinExistence type="predicted"/>
<dbReference type="eggNOG" id="ENOG5032U26">
    <property type="taxonomic scope" value="Bacteria"/>
</dbReference>
<dbReference type="AlphaFoldDB" id="B0N1J3"/>
<gene>
    <name evidence="1" type="ORF">CLORAM_00478</name>
</gene>
<evidence type="ECO:0000313" key="1">
    <source>
        <dbReference type="EMBL" id="EDS19603.1"/>
    </source>
</evidence>
<reference evidence="1" key="1">
    <citation type="submission" date="2007-11" db="EMBL/GenBank/DDBJ databases">
        <authorList>
            <person name="Fulton L."/>
            <person name="Clifton S."/>
            <person name="Fulton B."/>
            <person name="Xu J."/>
            <person name="Minx P."/>
            <person name="Pepin K.H."/>
            <person name="Johnson M."/>
            <person name="Thiruvilangam P."/>
            <person name="Bhonagiri V."/>
            <person name="Nash W.E."/>
            <person name="Mardis E.R."/>
            <person name="Wilson R.K."/>
        </authorList>
    </citation>
    <scope>NUCLEOTIDE SEQUENCE [LARGE SCALE GENOMIC DNA]</scope>
    <source>
        <strain evidence="1">DSM 1402</strain>
    </source>
</reference>
<sequence length="180" mass="21020">MMDLGKHNGYTFKVSNEFKGEYLVPIIDNLKVKYRDFYDDYDEVYHCNQLVHILKDDPNVNVDYHVMYKYDQCVGLAMVTTGNIDSSKYFDKPVFEQGANAIVLNYFHISPKARGNGNYWLRNVIIPHYQDKEDLYLKSSHSKAFSLYQRLGEEIGSYQTLSDNGEFKRAGKIFKIKVNQ</sequence>
<evidence type="ECO:0000313" key="2">
    <source>
        <dbReference type="Proteomes" id="UP000005798"/>
    </source>
</evidence>
<keyword evidence="2" id="KW-1185">Reference proteome</keyword>
<dbReference type="HOGENOM" id="CLU_1481444_0_0_9"/>
<dbReference type="EMBL" id="ABFX02000003">
    <property type="protein sequence ID" value="EDS19603.1"/>
    <property type="molecule type" value="Genomic_DNA"/>
</dbReference>
<reference evidence="1" key="2">
    <citation type="submission" date="2014-06" db="EMBL/GenBank/DDBJ databases">
        <title>Draft genome sequence of Clostridium ramosum(DSM 1402).</title>
        <authorList>
            <person name="Sudarsanam P."/>
            <person name="Ley R."/>
            <person name="Guruge J."/>
            <person name="Turnbaugh P.J."/>
            <person name="Mahowald M."/>
            <person name="Liep D."/>
            <person name="Gordon J."/>
        </authorList>
    </citation>
    <scope>NUCLEOTIDE SEQUENCE</scope>
    <source>
        <strain evidence="1">DSM 1402</strain>
    </source>
</reference>
<organism evidence="1 2">
    <name type="scientific">Thomasclavelia ramosa DSM 1402</name>
    <dbReference type="NCBI Taxonomy" id="445974"/>
    <lineage>
        <taxon>Bacteria</taxon>
        <taxon>Bacillati</taxon>
        <taxon>Bacillota</taxon>
        <taxon>Erysipelotrichia</taxon>
        <taxon>Erysipelotrichales</taxon>
        <taxon>Coprobacillaceae</taxon>
        <taxon>Thomasclavelia</taxon>
    </lineage>
</organism>
<evidence type="ECO:0008006" key="3">
    <source>
        <dbReference type="Google" id="ProtNLM"/>
    </source>
</evidence>
<name>B0N1J3_9FIRM</name>